<dbReference type="GO" id="GO:0016787">
    <property type="term" value="F:hydrolase activity"/>
    <property type="evidence" value="ECO:0007669"/>
    <property type="project" value="UniProtKB-KW"/>
</dbReference>
<evidence type="ECO:0000313" key="4">
    <source>
        <dbReference type="EMBL" id="TET07973.1"/>
    </source>
</evidence>
<comment type="similarity">
    <text evidence="1">Belongs to the ADP-ribosylglycohydrolase family.</text>
</comment>
<keyword evidence="3" id="KW-0460">Magnesium</keyword>
<keyword evidence="3" id="KW-0479">Metal-binding</keyword>
<evidence type="ECO:0000256" key="1">
    <source>
        <dbReference type="ARBA" id="ARBA00010702"/>
    </source>
</evidence>
<keyword evidence="2 4" id="KW-0378">Hydrolase</keyword>
<dbReference type="Pfam" id="PF03747">
    <property type="entry name" value="ADP_ribosyl_GH"/>
    <property type="match status" value="1"/>
</dbReference>
<name>A0A523RQB6_UNCAE</name>
<dbReference type="InterPro" id="IPR050792">
    <property type="entry name" value="ADP-ribosylglycohydrolase"/>
</dbReference>
<dbReference type="Gene3D" id="1.10.4080.10">
    <property type="entry name" value="ADP-ribosylation/Crystallin J1"/>
    <property type="match status" value="1"/>
</dbReference>
<feature type="non-terminal residue" evidence="4">
    <location>
        <position position="1"/>
    </location>
</feature>
<organism evidence="4 5">
    <name type="scientific">Aerophobetes bacterium</name>
    <dbReference type="NCBI Taxonomy" id="2030807"/>
    <lineage>
        <taxon>Bacteria</taxon>
        <taxon>Candidatus Aerophobota</taxon>
    </lineage>
</organism>
<dbReference type="Proteomes" id="UP000316360">
    <property type="component" value="Unassembled WGS sequence"/>
</dbReference>
<evidence type="ECO:0000313" key="5">
    <source>
        <dbReference type="Proteomes" id="UP000316360"/>
    </source>
</evidence>
<evidence type="ECO:0000256" key="2">
    <source>
        <dbReference type="ARBA" id="ARBA00022801"/>
    </source>
</evidence>
<evidence type="ECO:0000256" key="3">
    <source>
        <dbReference type="PIRSR" id="PIRSR605502-1"/>
    </source>
</evidence>
<comment type="cofactor">
    <cofactor evidence="3">
        <name>Mg(2+)</name>
        <dbReference type="ChEBI" id="CHEBI:18420"/>
    </cofactor>
    <text evidence="3">Binds 2 magnesium ions per subunit.</text>
</comment>
<dbReference type="InterPro" id="IPR036705">
    <property type="entry name" value="Ribosyl_crysJ1_sf"/>
</dbReference>
<protein>
    <submittedName>
        <fullName evidence="4">ADP-ribosylglycohydrolase family protein</fullName>
    </submittedName>
</protein>
<accession>A0A523RQB6</accession>
<dbReference type="PANTHER" id="PTHR16222:SF24">
    <property type="entry name" value="ADP-RIBOSYLHYDROLASE ARH3"/>
    <property type="match status" value="1"/>
</dbReference>
<dbReference type="SUPFAM" id="SSF101478">
    <property type="entry name" value="ADP-ribosylglycohydrolase"/>
    <property type="match status" value="1"/>
</dbReference>
<feature type="binding site" evidence="3">
    <location>
        <position position="85"/>
    </location>
    <ligand>
        <name>Mg(2+)</name>
        <dbReference type="ChEBI" id="CHEBI:18420"/>
        <label>1</label>
    </ligand>
</feature>
<feature type="binding site" evidence="3">
    <location>
        <position position="87"/>
    </location>
    <ligand>
        <name>Mg(2+)</name>
        <dbReference type="ChEBI" id="CHEBI:18420"/>
        <label>1</label>
    </ligand>
</feature>
<dbReference type="GO" id="GO:0046872">
    <property type="term" value="F:metal ion binding"/>
    <property type="evidence" value="ECO:0007669"/>
    <property type="project" value="UniProtKB-KW"/>
</dbReference>
<proteinExistence type="inferred from homology"/>
<comment type="caution">
    <text evidence="4">The sequence shown here is derived from an EMBL/GenBank/DDBJ whole genome shotgun (WGS) entry which is preliminary data.</text>
</comment>
<dbReference type="EMBL" id="SOKJ01000388">
    <property type="protein sequence ID" value="TET07973.1"/>
    <property type="molecule type" value="Genomic_DNA"/>
</dbReference>
<dbReference type="AlphaFoldDB" id="A0A523RQB6"/>
<sequence>DKEKLLEIGLSFIPQDCKTARAIKDAIRVYKEEMNWREARNFVLRNSYSPIAQYSPVNLGFQTIGFLYGKDFGDAICKAVNCGYDTDCTGASLGALLGIILGKDGLPDKWIKPLSDKIATNSSWGGIVKVREPKNLNELTKRVCRIGKKVFSLYGEENARGKKTLSVKVDLSFRPDENIKKLWYLSPTKVDFDLYTLLASVDYLDNPVVQLGISKDFRVTLRNPRVAALEVEVLIKPPEGWKVEPRIKKITIGPGAESICNFSIRVDDIRALNTSNQASLCVSVKGRAQLEQIPLVFIGANRWLLSQVFREKIKASSLENNPEPVGLDENWTVVNFLENELKLEEEFQEEPGIIYLRHYVYSPNSRDVKAGLPSNCPFKMWLNGKPIHEVKTEGILRPNYLGDGRSYVNTKLKKGWNQFFIKLAHKGRPVEVHFIIAGSAPFCHGLFDLMECKFPWEI</sequence>
<reference evidence="4 5" key="1">
    <citation type="submission" date="2019-03" db="EMBL/GenBank/DDBJ databases">
        <title>Metabolic potential of uncultured bacteria and archaea associated with petroleum seepage in deep-sea sediments.</title>
        <authorList>
            <person name="Dong X."/>
            <person name="Hubert C."/>
        </authorList>
    </citation>
    <scope>NUCLEOTIDE SEQUENCE [LARGE SCALE GENOMIC DNA]</scope>
    <source>
        <strain evidence="4">E44_bin7</strain>
    </source>
</reference>
<dbReference type="PANTHER" id="PTHR16222">
    <property type="entry name" value="ADP-RIBOSYLGLYCOHYDROLASE"/>
    <property type="match status" value="1"/>
</dbReference>
<gene>
    <name evidence="4" type="ORF">E3J84_06720</name>
</gene>
<dbReference type="InterPro" id="IPR005502">
    <property type="entry name" value="Ribosyl_crysJ1"/>
</dbReference>